<keyword evidence="3" id="KW-1003">Cell membrane</keyword>
<feature type="transmembrane region" description="Helical" evidence="9">
    <location>
        <begin position="400"/>
        <end position="419"/>
    </location>
</feature>
<dbReference type="PRINTS" id="PR00171">
    <property type="entry name" value="SUGRTRNSPORT"/>
</dbReference>
<dbReference type="PANTHER" id="PTHR48021">
    <property type="match status" value="1"/>
</dbReference>
<feature type="transmembrane region" description="Helical" evidence="9">
    <location>
        <begin position="157"/>
        <end position="178"/>
    </location>
</feature>
<keyword evidence="4" id="KW-0762">Sugar transport</keyword>
<dbReference type="InterPro" id="IPR020846">
    <property type="entry name" value="MFS_dom"/>
</dbReference>
<evidence type="ECO:0000256" key="4">
    <source>
        <dbReference type="ARBA" id="ARBA00022597"/>
    </source>
</evidence>
<feature type="transmembrane region" description="Helical" evidence="9">
    <location>
        <begin position="71"/>
        <end position="91"/>
    </location>
</feature>
<evidence type="ECO:0000256" key="1">
    <source>
        <dbReference type="ARBA" id="ARBA00004651"/>
    </source>
</evidence>
<dbReference type="InterPro" id="IPR005829">
    <property type="entry name" value="Sugar_transporter_CS"/>
</dbReference>
<feature type="transmembrane region" description="Helical" evidence="9">
    <location>
        <begin position="184"/>
        <end position="202"/>
    </location>
</feature>
<keyword evidence="2" id="KW-0813">Transport</keyword>
<evidence type="ECO:0000256" key="6">
    <source>
        <dbReference type="ARBA" id="ARBA00022989"/>
    </source>
</evidence>
<dbReference type="Gene3D" id="1.20.1250.20">
    <property type="entry name" value="MFS general substrate transporter like domains"/>
    <property type="match status" value="1"/>
</dbReference>
<dbReference type="PROSITE" id="PS00216">
    <property type="entry name" value="SUGAR_TRANSPORT_1"/>
    <property type="match status" value="1"/>
</dbReference>
<proteinExistence type="predicted"/>
<feature type="transmembrane region" description="Helical" evidence="9">
    <location>
        <begin position="364"/>
        <end position="388"/>
    </location>
</feature>
<evidence type="ECO:0000256" key="5">
    <source>
        <dbReference type="ARBA" id="ARBA00022692"/>
    </source>
</evidence>
<dbReference type="InterPro" id="IPR050549">
    <property type="entry name" value="MFS_Trehalose_Transporter"/>
</dbReference>
<feature type="domain" description="Major facilitator superfamily (MFS) profile" evidence="10">
    <location>
        <begin position="26"/>
        <end position="455"/>
    </location>
</feature>
<keyword evidence="5 9" id="KW-0812">Transmembrane</keyword>
<evidence type="ECO:0000313" key="12">
    <source>
        <dbReference type="Proteomes" id="UP001329430"/>
    </source>
</evidence>
<feature type="transmembrane region" description="Helical" evidence="9">
    <location>
        <begin position="261"/>
        <end position="290"/>
    </location>
</feature>
<keyword evidence="7 9" id="KW-0472">Membrane</keyword>
<dbReference type="GO" id="GO:0005886">
    <property type="term" value="C:plasma membrane"/>
    <property type="evidence" value="ECO:0007669"/>
    <property type="project" value="UniProtKB-SubCell"/>
</dbReference>
<dbReference type="InterPro" id="IPR003663">
    <property type="entry name" value="Sugar/inositol_transpt"/>
</dbReference>
<evidence type="ECO:0000256" key="2">
    <source>
        <dbReference type="ARBA" id="ARBA00022448"/>
    </source>
</evidence>
<name>A0AAN7VCJ6_9COLE</name>
<dbReference type="AlphaFoldDB" id="A0AAN7VCJ6"/>
<evidence type="ECO:0000313" key="11">
    <source>
        <dbReference type="EMBL" id="KAK5640894.1"/>
    </source>
</evidence>
<comment type="caution">
    <text evidence="11">The sequence shown here is derived from an EMBL/GenBank/DDBJ whole genome shotgun (WGS) entry which is preliminary data.</text>
</comment>
<evidence type="ECO:0000256" key="8">
    <source>
        <dbReference type="ARBA" id="ARBA00023180"/>
    </source>
</evidence>
<reference evidence="11 12" key="1">
    <citation type="journal article" date="2024" name="Insects">
        <title>An Improved Chromosome-Level Genome Assembly of the Firefly Pyrocoelia pectoralis.</title>
        <authorList>
            <person name="Fu X."/>
            <person name="Meyer-Rochow V.B."/>
            <person name="Ballantyne L."/>
            <person name="Zhu X."/>
        </authorList>
    </citation>
    <scope>NUCLEOTIDE SEQUENCE [LARGE SCALE GENOMIC DNA]</scope>
    <source>
        <strain evidence="11">XCY_ONT2</strain>
    </source>
</reference>
<dbReference type="GO" id="GO:0022857">
    <property type="term" value="F:transmembrane transporter activity"/>
    <property type="evidence" value="ECO:0007669"/>
    <property type="project" value="InterPro"/>
</dbReference>
<dbReference type="InterPro" id="IPR036259">
    <property type="entry name" value="MFS_trans_sf"/>
</dbReference>
<dbReference type="SUPFAM" id="SSF103473">
    <property type="entry name" value="MFS general substrate transporter"/>
    <property type="match status" value="1"/>
</dbReference>
<feature type="transmembrane region" description="Helical" evidence="9">
    <location>
        <begin position="28"/>
        <end position="51"/>
    </location>
</feature>
<evidence type="ECO:0000256" key="9">
    <source>
        <dbReference type="SAM" id="Phobius"/>
    </source>
</evidence>
<feature type="transmembrane region" description="Helical" evidence="9">
    <location>
        <begin position="330"/>
        <end position="352"/>
    </location>
</feature>
<sequence length="468" mass="51832">MFCILCNISIETFIRHYHLFAFDRNVPVMLCLGPISFGVAFTWTSPVLPQLLENNSTNLTGGSLSVSDGSWIGSMVAVGELVASVPLGYLVGRYGSKICTLLLLLPMLVFTFIAVFLNDVYSLCLARFISGIATGGICIVGPVYISEISQVSLRGTLGSLFELLIYVGMVFVSVLGAYLDYIKLTIIVAVVNLLIGLVFFYLPDSPTHLIKRHKREKAAKALRFYRHAEYEVDNDLDELYERVHKPERSERSKLEALKSKTVIRGLISTVGLTIFQQLSGIDGIAFYLVQIFQAAETNFDDYMSAIVVSLAQFVSALIVLFIIEKAGRKTFLHISAIGMAVCLTAVGVYYQLKKNNIYFPGMNVIPITGLVIHAFAYSVGLGPVPWIVNGECFAADISGLANGIIMTMNVLVLFLITKISPLVMDSYGLEYVFYFYAICMIFCVIFVHFYVIETKDKTLPQIQLELSS</sequence>
<accession>A0AAN7VCJ6</accession>
<dbReference type="PROSITE" id="PS50850">
    <property type="entry name" value="MFS"/>
    <property type="match status" value="1"/>
</dbReference>
<dbReference type="FunFam" id="1.20.1250.20:FF:000218">
    <property type="entry name" value="facilitated trehalose transporter Tret1"/>
    <property type="match status" value="1"/>
</dbReference>
<organism evidence="11 12">
    <name type="scientific">Pyrocoelia pectoralis</name>
    <dbReference type="NCBI Taxonomy" id="417401"/>
    <lineage>
        <taxon>Eukaryota</taxon>
        <taxon>Metazoa</taxon>
        <taxon>Ecdysozoa</taxon>
        <taxon>Arthropoda</taxon>
        <taxon>Hexapoda</taxon>
        <taxon>Insecta</taxon>
        <taxon>Pterygota</taxon>
        <taxon>Neoptera</taxon>
        <taxon>Endopterygota</taxon>
        <taxon>Coleoptera</taxon>
        <taxon>Polyphaga</taxon>
        <taxon>Elateriformia</taxon>
        <taxon>Elateroidea</taxon>
        <taxon>Lampyridae</taxon>
        <taxon>Lampyrinae</taxon>
        <taxon>Pyrocoelia</taxon>
    </lineage>
</organism>
<feature type="transmembrane region" description="Helical" evidence="9">
    <location>
        <begin position="98"/>
        <end position="116"/>
    </location>
</feature>
<dbReference type="Proteomes" id="UP001329430">
    <property type="component" value="Chromosome 7"/>
</dbReference>
<evidence type="ECO:0000256" key="3">
    <source>
        <dbReference type="ARBA" id="ARBA00022475"/>
    </source>
</evidence>
<comment type="subcellular location">
    <subcellularLocation>
        <location evidence="1">Cell membrane</location>
        <topology evidence="1">Multi-pass membrane protein</topology>
    </subcellularLocation>
</comment>
<evidence type="ECO:0000259" key="10">
    <source>
        <dbReference type="PROSITE" id="PS50850"/>
    </source>
</evidence>
<keyword evidence="8" id="KW-0325">Glycoprotein</keyword>
<feature type="transmembrane region" description="Helical" evidence="9">
    <location>
        <begin position="302"/>
        <end position="323"/>
    </location>
</feature>
<dbReference type="PROSITE" id="PS00217">
    <property type="entry name" value="SUGAR_TRANSPORT_2"/>
    <property type="match status" value="1"/>
</dbReference>
<evidence type="ECO:0000256" key="7">
    <source>
        <dbReference type="ARBA" id="ARBA00023136"/>
    </source>
</evidence>
<dbReference type="InterPro" id="IPR005828">
    <property type="entry name" value="MFS_sugar_transport-like"/>
</dbReference>
<feature type="transmembrane region" description="Helical" evidence="9">
    <location>
        <begin position="128"/>
        <end position="145"/>
    </location>
</feature>
<protein>
    <recommendedName>
        <fullName evidence="10">Major facilitator superfamily (MFS) profile domain-containing protein</fullName>
    </recommendedName>
</protein>
<dbReference type="Pfam" id="PF00083">
    <property type="entry name" value="Sugar_tr"/>
    <property type="match status" value="1"/>
</dbReference>
<keyword evidence="6 9" id="KW-1133">Transmembrane helix</keyword>
<keyword evidence="12" id="KW-1185">Reference proteome</keyword>
<gene>
    <name evidence="11" type="ORF">RI129_009441</name>
</gene>
<dbReference type="EMBL" id="JAVRBK010000007">
    <property type="protein sequence ID" value="KAK5640894.1"/>
    <property type="molecule type" value="Genomic_DNA"/>
</dbReference>
<feature type="transmembrane region" description="Helical" evidence="9">
    <location>
        <begin position="431"/>
        <end position="452"/>
    </location>
</feature>
<dbReference type="PANTHER" id="PTHR48021:SF86">
    <property type="entry name" value="FACILITATED TREHALOSE TRANSPORTER TRET1-1-LIKE PROTEIN"/>
    <property type="match status" value="1"/>
</dbReference>